<dbReference type="RefSeq" id="WP_340524162.1">
    <property type="nucleotide sequence ID" value="NZ_FMSH01000154.1"/>
</dbReference>
<protein>
    <submittedName>
        <fullName evidence="2">Uncharacterized protein</fullName>
    </submittedName>
</protein>
<proteinExistence type="predicted"/>
<name>A0A1K0IF70_CUPNE</name>
<reference evidence="2" key="1">
    <citation type="submission" date="2016-09" db="EMBL/GenBank/DDBJ databases">
        <authorList>
            <person name="Capua I."/>
            <person name="De Benedictis P."/>
            <person name="Joannis T."/>
            <person name="Lombin L.H."/>
            <person name="Cattoli G."/>
        </authorList>
    </citation>
    <scope>NUCLEOTIDE SEQUENCE</scope>
    <source>
        <strain evidence="2">B9</strain>
    </source>
</reference>
<dbReference type="AlphaFoldDB" id="A0A1K0IF70"/>
<evidence type="ECO:0000256" key="1">
    <source>
        <dbReference type="SAM" id="MobiDB-lite"/>
    </source>
</evidence>
<sequence>MDHTQNTMERRQPQYIECARTLMRDHFDAMPESFSVRMLATRMPEHTPAMITNALRHLEETGIVHAPGDKTYDGATGQRRVAVLVWRKGAGTSPKVVARKGGDSHVPPSVALKRLGLPSPHDKAAELQQCMANGIPLENIADPSEQPVYYVPRAWLDEHAPELPPIQFGASANPEPTASAEPEAPQSDPLLSLLTEGVAHLRTLVTMLQRGQTKLPF</sequence>
<feature type="compositionally biased region" description="Low complexity" evidence="1">
    <location>
        <begin position="170"/>
        <end position="187"/>
    </location>
</feature>
<gene>
    <name evidence="2" type="ORF">CNECB9_2370146</name>
</gene>
<organism evidence="2">
    <name type="scientific">Cupriavidus necator</name>
    <name type="common">Alcaligenes eutrophus</name>
    <name type="synonym">Ralstonia eutropha</name>
    <dbReference type="NCBI Taxonomy" id="106590"/>
    <lineage>
        <taxon>Bacteria</taxon>
        <taxon>Pseudomonadati</taxon>
        <taxon>Pseudomonadota</taxon>
        <taxon>Betaproteobacteria</taxon>
        <taxon>Burkholderiales</taxon>
        <taxon>Burkholderiaceae</taxon>
        <taxon>Cupriavidus</taxon>
    </lineage>
</organism>
<accession>A0A1K0IF70</accession>
<feature type="region of interest" description="Disordered" evidence="1">
    <location>
        <begin position="164"/>
        <end position="187"/>
    </location>
</feature>
<evidence type="ECO:0000313" key="2">
    <source>
        <dbReference type="EMBL" id="SCU75572.1"/>
    </source>
</evidence>
<dbReference type="EMBL" id="FMSH01000154">
    <property type="protein sequence ID" value="SCU75572.1"/>
    <property type="molecule type" value="Genomic_DNA"/>
</dbReference>